<dbReference type="InterPro" id="IPR036034">
    <property type="entry name" value="PDZ_sf"/>
</dbReference>
<dbReference type="InterPro" id="IPR000595">
    <property type="entry name" value="cNMP-bd_dom"/>
</dbReference>
<dbReference type="EnsemblMetazoa" id="XM_019995693.1">
    <property type="protein sequence ID" value="XP_019851252.1"/>
    <property type="gene ID" value="LOC105312522"/>
</dbReference>
<feature type="region of interest" description="Disordered" evidence="3">
    <location>
        <begin position="248"/>
        <end position="267"/>
    </location>
</feature>
<dbReference type="InterPro" id="IPR000651">
    <property type="entry name" value="Ras-like_Gua-exchang_fac_N"/>
</dbReference>
<dbReference type="InterPro" id="IPR036964">
    <property type="entry name" value="RASGEF_cat_dom_sf"/>
</dbReference>
<feature type="compositionally biased region" description="Basic and acidic residues" evidence="3">
    <location>
        <begin position="258"/>
        <end position="267"/>
    </location>
</feature>
<feature type="region of interest" description="Disordered" evidence="3">
    <location>
        <begin position="1358"/>
        <end position="1397"/>
    </location>
</feature>
<dbReference type="CDD" id="cd23065">
    <property type="entry name" value="PDZ4_INAD-like"/>
    <property type="match status" value="1"/>
</dbReference>
<dbReference type="SUPFAM" id="SSF51206">
    <property type="entry name" value="cAMP-binding domain-like"/>
    <property type="match status" value="2"/>
</dbReference>
<dbReference type="SMART" id="SM00228">
    <property type="entry name" value="PDZ"/>
    <property type="match status" value="1"/>
</dbReference>
<dbReference type="CDD" id="cd00038">
    <property type="entry name" value="CAP_ED"/>
    <property type="match status" value="2"/>
</dbReference>
<evidence type="ECO:0000259" key="4">
    <source>
        <dbReference type="PROSITE" id="PS50009"/>
    </source>
</evidence>
<dbReference type="SUPFAM" id="SSF50156">
    <property type="entry name" value="PDZ domain-like"/>
    <property type="match status" value="1"/>
</dbReference>
<sequence length="1397" mass="157600">MEDSTIFTQQFIDAIKKPVSSRTSQESDYICHILKKLSEFQTFDSSSLRTVLNQITYEVHPNNTELYQPGDIASSWYYIVYGSVLISTYYTYGAGCSFGQCIDTNLRTDTCLVTKENTELLKISYTDKELDRFMRRAKNSTATGSLTNSLEMTLTTSAGTQGSAHTNSGSITPTHCTNANHQSKEESVSLSDGELLGDEKKPSHKYSLDKSLSTEYASRDVWGLEKLDPLDHIGNHDDEDEIEIENDSRRMSQKHGHASKDDQHFRFDEKDVKTLSVSNDSLHRALEDDPLTGGERERERGRGKKIPATEVTLRDRRKVAHRRSAPPTSQRSLRDSVGSLDYLSESQVDIDSDDEESAHSETSSSPGMDSVYEVLNKPPPERTDEDIERVTDVLQYMPAFSNMTSNIRRALFQVLLLTTFPEEGSVVVDNGEQVNKWFVVLHGQVRQIRDSETDKIFHIGETFGVSKSLKVLPHRGKLVTSSKDCQLCYVSSEEYGRVLAQGEENLKRIEENGQVVAVLEKRAVSAKREGYFVVQATPQKLLDYLLEEGVDDTFHSDFLLTYRSFFDSIDPIVSKIKDTWSKGLPEQRERITMIVLNWVSEHYADFEEDDSFLDWFEEVLIEESKIGEKRILDEARISNAKYRTIQMERDGINSPLDFSVVGGWELRQPIFVSEIVPNSIPAQEGLKVGDQILSINDTKCEGKELREVLQILQKNYKLEIVVKFSLPKFKQFMLEPQHVEIQRSHTVSVPSHSFISRSNSTSASTALKTNKSASSTAQSDSPKIKKRGPGFLKPIFKSVSKSSMEKFRSRLRHQHSSTQSESNTGSESPSGPLKARKKLGARKASEENLLDDGGSSSGKVLRPASSAEDLHTLNTHNSPKVRRHGGSGRHSRTHVVDSVVKLYALDHSVKYLDITPATTVAEIIERGVKDFYPDRFVPSPSDEFCICMVTVQSRSGPIKNSVLPGHLTDLANFIGLGSRYYLKERAYHGTLVQDEEAERIVKESRQWELIYNLKAMQVAEELTRRDSSVFSSIFPSEFISDLWKSPDKAARRHLIEFEEIPNDEMYWVITTIVSEPSATNRSKIIKHFIKIAKCCKTLKNYNTMFHLLSGLNHGLVQRLRSSWEKVPHRYKKTMEDLGSFMNPFHNMVKYRELQRQTQPPLIPFFPIIKKDLTFLFDGNDTIVSGLINFEKLRMLSRQIRIVKGFCTATIEPTPPEVDLSQLGIYNRTIGSLHGSLRWKQRSPTNTVSLTENALKRVYMHSRLSKMVSKHLSQKYVLQDENYLEQIVDSQEKLSNVNKRTPSSPMKGKKSLVVESKHRSANISPSPTANSLGSDISAHQSIDLCPTSSSPATISIPVATASLNPSMPLDVDADYSPRSPSMNSFTSTSSAPMISKKD</sequence>
<accession>A0AAN0J3F5</accession>
<dbReference type="Gene3D" id="2.30.42.10">
    <property type="match status" value="1"/>
</dbReference>
<feature type="region of interest" description="Disordered" evidence="3">
    <location>
        <begin position="750"/>
        <end position="892"/>
    </location>
</feature>
<dbReference type="PROSITE" id="PS50009">
    <property type="entry name" value="RASGEF_CAT"/>
    <property type="match status" value="1"/>
</dbReference>
<feature type="compositionally biased region" description="Basic residues" evidence="3">
    <location>
        <begin position="879"/>
        <end position="892"/>
    </location>
</feature>
<feature type="domain" description="Cyclic nucleotide-binding" evidence="5">
    <location>
        <begin position="399"/>
        <end position="512"/>
    </location>
</feature>
<dbReference type="InterPro" id="IPR008937">
    <property type="entry name" value="Ras-like_GEF"/>
</dbReference>
<name>A0AAN0J3F5_AMPQE</name>
<feature type="compositionally biased region" description="Polar residues" evidence="3">
    <location>
        <begin position="1320"/>
        <end position="1333"/>
    </location>
</feature>
<feature type="compositionally biased region" description="Low complexity" evidence="3">
    <location>
        <begin position="1378"/>
        <end position="1389"/>
    </location>
</feature>
<feature type="domain" description="N-terminal Ras-GEF" evidence="7">
    <location>
        <begin position="529"/>
        <end position="645"/>
    </location>
</feature>
<dbReference type="PROSITE" id="PS00720">
    <property type="entry name" value="RASGEF"/>
    <property type="match status" value="1"/>
</dbReference>
<proteinExistence type="predicted"/>
<dbReference type="InterPro" id="IPR001895">
    <property type="entry name" value="RASGEF_cat_dom"/>
</dbReference>
<evidence type="ECO:0000259" key="6">
    <source>
        <dbReference type="PROSITE" id="PS50106"/>
    </source>
</evidence>
<dbReference type="Pfam" id="PF00617">
    <property type="entry name" value="RasGEF"/>
    <property type="match status" value="1"/>
</dbReference>
<dbReference type="SMART" id="SM00100">
    <property type="entry name" value="cNMP"/>
    <property type="match status" value="2"/>
</dbReference>
<reference evidence="9" key="1">
    <citation type="journal article" date="2010" name="Nature">
        <title>The Amphimedon queenslandica genome and the evolution of animal complexity.</title>
        <authorList>
            <person name="Srivastava M."/>
            <person name="Simakov O."/>
            <person name="Chapman J."/>
            <person name="Fahey B."/>
            <person name="Gauthier M.E."/>
            <person name="Mitros T."/>
            <person name="Richards G.S."/>
            <person name="Conaco C."/>
            <person name="Dacre M."/>
            <person name="Hellsten U."/>
            <person name="Larroux C."/>
            <person name="Putnam N.H."/>
            <person name="Stanke M."/>
            <person name="Adamska M."/>
            <person name="Darling A."/>
            <person name="Degnan S.M."/>
            <person name="Oakley T.H."/>
            <person name="Plachetzki D.C."/>
            <person name="Zhai Y."/>
            <person name="Adamski M."/>
            <person name="Calcino A."/>
            <person name="Cummins S.F."/>
            <person name="Goodstein D.M."/>
            <person name="Harris C."/>
            <person name="Jackson D.J."/>
            <person name="Leys S.P."/>
            <person name="Shu S."/>
            <person name="Woodcroft B.J."/>
            <person name="Vervoort M."/>
            <person name="Kosik K.S."/>
            <person name="Manning G."/>
            <person name="Degnan B.M."/>
            <person name="Rokhsar D.S."/>
        </authorList>
    </citation>
    <scope>NUCLEOTIDE SEQUENCE [LARGE SCALE GENOMIC DNA]</scope>
</reference>
<reference evidence="8" key="2">
    <citation type="submission" date="2024-06" db="UniProtKB">
        <authorList>
            <consortium name="EnsemblMetazoa"/>
        </authorList>
    </citation>
    <scope>IDENTIFICATION</scope>
</reference>
<dbReference type="GO" id="GO:0007265">
    <property type="term" value="P:Ras protein signal transduction"/>
    <property type="evidence" value="ECO:0007669"/>
    <property type="project" value="TreeGrafter"/>
</dbReference>
<dbReference type="CDD" id="cd06224">
    <property type="entry name" value="REM"/>
    <property type="match status" value="1"/>
</dbReference>
<evidence type="ECO:0000256" key="3">
    <source>
        <dbReference type="SAM" id="MobiDB-lite"/>
    </source>
</evidence>
<dbReference type="Gene3D" id="1.20.870.10">
    <property type="entry name" value="Son of sevenless (SoS) protein Chain: S domain 1"/>
    <property type="match status" value="1"/>
</dbReference>
<evidence type="ECO:0000256" key="2">
    <source>
        <dbReference type="PROSITE-ProRule" id="PRU00168"/>
    </source>
</evidence>
<dbReference type="Gene3D" id="2.60.120.10">
    <property type="entry name" value="Jelly Rolls"/>
    <property type="match status" value="2"/>
</dbReference>
<feature type="compositionally biased region" description="Polar residues" evidence="3">
    <location>
        <begin position="750"/>
        <end position="781"/>
    </location>
</feature>
<evidence type="ECO:0000256" key="1">
    <source>
        <dbReference type="ARBA" id="ARBA00022658"/>
    </source>
</evidence>
<dbReference type="CDD" id="cd00155">
    <property type="entry name" value="RasGEF"/>
    <property type="match status" value="1"/>
</dbReference>
<dbReference type="PROSITE" id="PS50042">
    <property type="entry name" value="CNMP_BINDING_3"/>
    <property type="match status" value="2"/>
</dbReference>
<keyword evidence="1 2" id="KW-0344">Guanine-nucleotide releasing factor</keyword>
<keyword evidence="9" id="KW-1185">Reference proteome</keyword>
<feature type="domain" description="Cyclic nucleotide-binding" evidence="5">
    <location>
        <begin position="39"/>
        <end position="100"/>
    </location>
</feature>
<dbReference type="PROSITE" id="PS50106">
    <property type="entry name" value="PDZ"/>
    <property type="match status" value="1"/>
</dbReference>
<feature type="domain" description="PDZ" evidence="6">
    <location>
        <begin position="644"/>
        <end position="714"/>
    </location>
</feature>
<feature type="compositionally biased region" description="Polar residues" evidence="3">
    <location>
        <begin position="1293"/>
        <end position="1303"/>
    </location>
</feature>
<dbReference type="InterPro" id="IPR001478">
    <property type="entry name" value="PDZ"/>
</dbReference>
<dbReference type="PROSITE" id="PS50212">
    <property type="entry name" value="RASGEF_NTER"/>
    <property type="match status" value="1"/>
</dbReference>
<dbReference type="InterPro" id="IPR023578">
    <property type="entry name" value="Ras_GEF_dom_sf"/>
</dbReference>
<dbReference type="KEGG" id="aqu:105312522"/>
<evidence type="ECO:0000313" key="8">
    <source>
        <dbReference type="EnsemblMetazoa" id="XP_019851252.1"/>
    </source>
</evidence>
<dbReference type="InterPro" id="IPR014710">
    <property type="entry name" value="RmlC-like_jellyroll"/>
</dbReference>
<feature type="domain" description="Ras-GEF" evidence="4">
    <location>
        <begin position="1014"/>
        <end position="1239"/>
    </location>
</feature>
<feature type="region of interest" description="Disordered" evidence="3">
    <location>
        <begin position="278"/>
        <end position="386"/>
    </location>
</feature>
<dbReference type="InterPro" id="IPR018490">
    <property type="entry name" value="cNMP-bd_dom_sf"/>
</dbReference>
<dbReference type="Proteomes" id="UP000007879">
    <property type="component" value="Unassembled WGS sequence"/>
</dbReference>
<dbReference type="SMART" id="SM00147">
    <property type="entry name" value="RasGEF"/>
    <property type="match status" value="1"/>
</dbReference>
<evidence type="ECO:0000313" key="9">
    <source>
        <dbReference type="Proteomes" id="UP000007879"/>
    </source>
</evidence>
<dbReference type="GO" id="GO:0005085">
    <property type="term" value="F:guanyl-nucleotide exchange factor activity"/>
    <property type="evidence" value="ECO:0007669"/>
    <property type="project" value="UniProtKB-KW"/>
</dbReference>
<dbReference type="InterPro" id="IPR019804">
    <property type="entry name" value="Ras_G-nucl-exch_fac_CS"/>
</dbReference>
<dbReference type="GO" id="GO:0016324">
    <property type="term" value="C:apical plasma membrane"/>
    <property type="evidence" value="ECO:0007669"/>
    <property type="project" value="TreeGrafter"/>
</dbReference>
<dbReference type="PANTHER" id="PTHR23113:SF249">
    <property type="entry name" value="RAP GUANINE NUCLEOTIDE EXCHANGE FACTOR 6"/>
    <property type="match status" value="1"/>
</dbReference>
<dbReference type="SUPFAM" id="SSF48366">
    <property type="entry name" value="Ras GEF"/>
    <property type="match status" value="1"/>
</dbReference>
<feature type="compositionally biased region" description="Polar residues" evidence="3">
    <location>
        <begin position="816"/>
        <end position="829"/>
    </location>
</feature>
<dbReference type="Pfam" id="PF00595">
    <property type="entry name" value="PDZ"/>
    <property type="match status" value="1"/>
</dbReference>
<feature type="region of interest" description="Disordered" evidence="3">
    <location>
        <begin position="158"/>
        <end position="207"/>
    </location>
</feature>
<dbReference type="Gene3D" id="1.10.840.10">
    <property type="entry name" value="Ras guanine-nucleotide exchange factors catalytic domain"/>
    <property type="match status" value="1"/>
</dbReference>
<gene>
    <name evidence="8" type="primary">105312522</name>
</gene>
<dbReference type="PANTHER" id="PTHR23113">
    <property type="entry name" value="GUANINE NUCLEOTIDE EXCHANGE FACTOR"/>
    <property type="match status" value="1"/>
</dbReference>
<dbReference type="SMART" id="SM00229">
    <property type="entry name" value="RasGEFN"/>
    <property type="match status" value="1"/>
</dbReference>
<feature type="compositionally biased region" description="Basic residues" evidence="3">
    <location>
        <begin position="315"/>
        <end position="324"/>
    </location>
</feature>
<evidence type="ECO:0000259" key="7">
    <source>
        <dbReference type="PROSITE" id="PS50212"/>
    </source>
</evidence>
<feature type="region of interest" description="Disordered" evidence="3">
    <location>
        <begin position="1293"/>
        <end position="1333"/>
    </location>
</feature>
<protein>
    <submittedName>
        <fullName evidence="8">Uncharacterized protein</fullName>
    </submittedName>
</protein>
<dbReference type="Pfam" id="PF00618">
    <property type="entry name" value="RasGEF_N"/>
    <property type="match status" value="1"/>
</dbReference>
<organism evidence="8 9">
    <name type="scientific">Amphimedon queenslandica</name>
    <name type="common">Sponge</name>
    <dbReference type="NCBI Taxonomy" id="400682"/>
    <lineage>
        <taxon>Eukaryota</taxon>
        <taxon>Metazoa</taxon>
        <taxon>Porifera</taxon>
        <taxon>Demospongiae</taxon>
        <taxon>Heteroscleromorpha</taxon>
        <taxon>Haplosclerida</taxon>
        <taxon>Niphatidae</taxon>
        <taxon>Amphimedon</taxon>
    </lineage>
</organism>
<evidence type="ECO:0000259" key="5">
    <source>
        <dbReference type="PROSITE" id="PS50042"/>
    </source>
</evidence>
<feature type="compositionally biased region" description="Polar residues" evidence="3">
    <location>
        <begin position="158"/>
        <end position="181"/>
    </location>
</feature>